<evidence type="ECO:0000256" key="1">
    <source>
        <dbReference type="ARBA" id="ARBA00004141"/>
    </source>
</evidence>
<dbReference type="AlphaFoldDB" id="A0A3P8H318"/>
<evidence type="ECO:0000313" key="8">
    <source>
        <dbReference type="Proteomes" id="UP000269396"/>
    </source>
</evidence>
<feature type="transmembrane region" description="Helical" evidence="5">
    <location>
        <begin position="21"/>
        <end position="42"/>
    </location>
</feature>
<evidence type="ECO:0000256" key="3">
    <source>
        <dbReference type="ARBA" id="ARBA00022989"/>
    </source>
</evidence>
<evidence type="ECO:0000256" key="4">
    <source>
        <dbReference type="ARBA" id="ARBA00023136"/>
    </source>
</evidence>
<evidence type="ECO:0000313" key="7">
    <source>
        <dbReference type="EMBL" id="VDP40903.1"/>
    </source>
</evidence>
<name>A0A3P8H318_9TREM</name>
<feature type="transmembrane region" description="Helical" evidence="5">
    <location>
        <begin position="117"/>
        <end position="135"/>
    </location>
</feature>
<reference evidence="7 8" key="1">
    <citation type="submission" date="2018-11" db="EMBL/GenBank/DDBJ databases">
        <authorList>
            <consortium name="Pathogen Informatics"/>
        </authorList>
    </citation>
    <scope>NUCLEOTIDE SEQUENCE [LARGE SCALE GENOMIC DNA]</scope>
    <source>
        <strain>Denwood</strain>
        <strain evidence="8">Zambia</strain>
    </source>
</reference>
<dbReference type="EMBL" id="UZAL01028399">
    <property type="protein sequence ID" value="VDP40903.1"/>
    <property type="molecule type" value="Genomic_DNA"/>
</dbReference>
<dbReference type="InterPro" id="IPR003020">
    <property type="entry name" value="HCO3_transpt_euk"/>
</dbReference>
<dbReference type="GO" id="GO:0005452">
    <property type="term" value="F:solute:inorganic anion antiporter activity"/>
    <property type="evidence" value="ECO:0007669"/>
    <property type="project" value="InterPro"/>
</dbReference>
<evidence type="ECO:0000256" key="2">
    <source>
        <dbReference type="ARBA" id="ARBA00022692"/>
    </source>
</evidence>
<evidence type="ECO:0000259" key="6">
    <source>
        <dbReference type="Pfam" id="PF00955"/>
    </source>
</evidence>
<feature type="transmembrane region" description="Helical" evidence="5">
    <location>
        <begin position="287"/>
        <end position="307"/>
    </location>
</feature>
<dbReference type="GO" id="GO:0006820">
    <property type="term" value="P:monoatomic anion transport"/>
    <property type="evidence" value="ECO:0007669"/>
    <property type="project" value="InterPro"/>
</dbReference>
<dbReference type="Pfam" id="PF00955">
    <property type="entry name" value="HCO3_cotransp"/>
    <property type="match status" value="1"/>
</dbReference>
<keyword evidence="4 5" id="KW-0472">Membrane</keyword>
<evidence type="ECO:0000256" key="5">
    <source>
        <dbReference type="SAM" id="Phobius"/>
    </source>
</evidence>
<feature type="domain" description="Bicarbonate transporter-like transmembrane" evidence="6">
    <location>
        <begin position="26"/>
        <end position="333"/>
    </location>
</feature>
<dbReference type="PANTHER" id="PTHR11453">
    <property type="entry name" value="ANION EXCHANGE PROTEIN"/>
    <property type="match status" value="1"/>
</dbReference>
<dbReference type="PANTHER" id="PTHR11453:SF127">
    <property type="entry name" value="SOLUTE CARRIER FAMILY 4 MEMBER 11"/>
    <property type="match status" value="1"/>
</dbReference>
<protein>
    <recommendedName>
        <fullName evidence="6">Bicarbonate transporter-like transmembrane domain-containing protein</fullName>
    </recommendedName>
</protein>
<dbReference type="GO" id="GO:0050801">
    <property type="term" value="P:monoatomic ion homeostasis"/>
    <property type="evidence" value="ECO:0007669"/>
    <property type="project" value="TreeGrafter"/>
</dbReference>
<feature type="transmembrane region" description="Helical" evidence="5">
    <location>
        <begin position="241"/>
        <end position="266"/>
    </location>
</feature>
<gene>
    <name evidence="7" type="ORF">SMTD_LOCUS7689</name>
</gene>
<feature type="transmembrane region" description="Helical" evidence="5">
    <location>
        <begin position="54"/>
        <end position="73"/>
    </location>
</feature>
<accession>A0A3P8H318</accession>
<keyword evidence="8" id="KW-1185">Reference proteome</keyword>
<feature type="transmembrane region" description="Helical" evidence="5">
    <location>
        <begin position="343"/>
        <end position="360"/>
    </location>
</feature>
<feature type="transmembrane region" description="Helical" evidence="5">
    <location>
        <begin position="216"/>
        <end position="235"/>
    </location>
</feature>
<keyword evidence="3 5" id="KW-1133">Transmembrane helix</keyword>
<feature type="transmembrane region" description="Helical" evidence="5">
    <location>
        <begin position="155"/>
        <end position="178"/>
    </location>
</feature>
<keyword evidence="2 5" id="KW-0812">Transmembrane</keyword>
<proteinExistence type="predicted"/>
<dbReference type="GO" id="GO:0005886">
    <property type="term" value="C:plasma membrane"/>
    <property type="evidence" value="ECO:0007669"/>
    <property type="project" value="TreeGrafter"/>
</dbReference>
<dbReference type="InterPro" id="IPR011531">
    <property type="entry name" value="HCO3_transpt-like_TM_dom"/>
</dbReference>
<sequence>MIPAKPVDNTPISRMAYYQKLAVAGVTLFLAFIMLQFCLILAQLKRGNYFRRNIRKLLGALNVPLGMLLITGLERIFFRGYNLPTVNIPPSNQVNASTWVNPPDFARLQDYSKAAPTLIHGTSIAIGVALAIIIFTEAALNGLTAMKNKAVKPNIFVMDLVLLQIIFPTISGITGWPFMSGTTVRTLSNLVALVKMDQSPAPGMPHKIVGTVEQRVSGVFVGILVALSIFLGSILSNIPLAALYGMFLYMGVMGLRDLTFVLRICSLMKRRKHWEDWECVRGLPSRHILVFSLIQAAVVLILVSLNIISDFTVANYVGLIFPIIILIYGLIREFALPKWEWLALYLHQVCSVILLLFGFIKYNRCIKCLYYLSLIFNQYIIVI</sequence>
<comment type="subcellular location">
    <subcellularLocation>
        <location evidence="1">Membrane</location>
        <topology evidence="1">Multi-pass membrane protein</topology>
    </subcellularLocation>
</comment>
<dbReference type="Proteomes" id="UP000269396">
    <property type="component" value="Unassembled WGS sequence"/>
</dbReference>
<feature type="transmembrane region" description="Helical" evidence="5">
    <location>
        <begin position="313"/>
        <end position="331"/>
    </location>
</feature>
<organism evidence="7 8">
    <name type="scientific">Schistosoma mattheei</name>
    <dbReference type="NCBI Taxonomy" id="31246"/>
    <lineage>
        <taxon>Eukaryota</taxon>
        <taxon>Metazoa</taxon>
        <taxon>Spiralia</taxon>
        <taxon>Lophotrochozoa</taxon>
        <taxon>Platyhelminthes</taxon>
        <taxon>Trematoda</taxon>
        <taxon>Digenea</taxon>
        <taxon>Strigeidida</taxon>
        <taxon>Schistosomatoidea</taxon>
        <taxon>Schistosomatidae</taxon>
        <taxon>Schistosoma</taxon>
    </lineage>
</organism>